<evidence type="ECO:0000259" key="11">
    <source>
        <dbReference type="PROSITE" id="PS50990"/>
    </source>
</evidence>
<dbReference type="InterPro" id="IPR038354">
    <property type="entry name" value="VKOR_sf"/>
</dbReference>
<dbReference type="InterPro" id="IPR012336">
    <property type="entry name" value="Thioredoxin-like_fold"/>
</dbReference>
<gene>
    <name evidence="12" type="ORF">WJU22_01550</name>
</gene>
<sequence>MAAHALCSLLDVPVTASTLKRETEDHPSYPSLLSISEVLTMHGVENICASFPQEQLADIPPPYIAQIKDEKHPGDYFTVVKSCNNRQVIYLDPHSGKWVTVQANRFTRLFTGVILLAEALPNAGEAQYNLKRREERWNSIKTYLPAIALTLITIAVAARAAVQLGTGALLPVMFTLLSLLGCGVGTILMWFDLDRFNPAVQQFCRRSNKVNCNAVLQSDRARFAGFSWSEIGISYFSGQLLFLLTQGISSLPVIAAAGWISLAALPYVFYSIFVQARVLKQWCLLCLMVQGILLAQGAAALTLILPVNTMPPMLPMGILAAFTASAFLLVQLVKPMLKQNKQYRHVRRQYTRLRFQPEVFQSILQRQRQVTHDPAGLGLVMGNPEAKHTVVKVCNPYCGPCATAHVPLHELAELNENVNIRIIFTTSENPEDPRRLPVSHLMAIAEEYDPATTKSALDSWYTAKEKDYAAFAARFPVKADLQQKNTKIAAMAEWCTKVGIEHTPTLFVDNYELPESYSVHDLRNFLTT</sequence>
<organism evidence="12 13">
    <name type="scientific">Chitinophaga caseinilytica</name>
    <dbReference type="NCBI Taxonomy" id="2267521"/>
    <lineage>
        <taxon>Bacteria</taxon>
        <taxon>Pseudomonadati</taxon>
        <taxon>Bacteroidota</taxon>
        <taxon>Chitinophagia</taxon>
        <taxon>Chitinophagales</taxon>
        <taxon>Chitinophagaceae</taxon>
        <taxon>Chitinophaga</taxon>
    </lineage>
</organism>
<dbReference type="RefSeq" id="WP_341841541.1">
    <property type="nucleotide sequence ID" value="NZ_CP149792.1"/>
</dbReference>
<keyword evidence="9" id="KW-0676">Redox-active center</keyword>
<evidence type="ECO:0000256" key="9">
    <source>
        <dbReference type="ARBA" id="ARBA00023284"/>
    </source>
</evidence>
<comment type="subcellular location">
    <subcellularLocation>
        <location evidence="1">Membrane</location>
        <topology evidence="1">Multi-pass membrane protein</topology>
    </subcellularLocation>
</comment>
<feature type="transmembrane region" description="Helical" evidence="10">
    <location>
        <begin position="282"/>
        <end position="307"/>
    </location>
</feature>
<keyword evidence="3 10" id="KW-0812">Transmembrane</keyword>
<evidence type="ECO:0000256" key="2">
    <source>
        <dbReference type="ARBA" id="ARBA00006214"/>
    </source>
</evidence>
<feature type="transmembrane region" description="Helical" evidence="10">
    <location>
        <begin position="142"/>
        <end position="162"/>
    </location>
</feature>
<dbReference type="Gene3D" id="3.40.30.10">
    <property type="entry name" value="Glutaredoxin"/>
    <property type="match status" value="1"/>
</dbReference>
<feature type="domain" description="Peptidase C39" evidence="11">
    <location>
        <begin position="1"/>
        <end position="117"/>
    </location>
</feature>
<dbReference type="InterPro" id="IPR036249">
    <property type="entry name" value="Thioredoxin-like_sf"/>
</dbReference>
<dbReference type="SUPFAM" id="SSF52833">
    <property type="entry name" value="Thioredoxin-like"/>
    <property type="match status" value="1"/>
</dbReference>
<evidence type="ECO:0000256" key="4">
    <source>
        <dbReference type="ARBA" id="ARBA00022719"/>
    </source>
</evidence>
<evidence type="ECO:0000256" key="10">
    <source>
        <dbReference type="SAM" id="Phobius"/>
    </source>
</evidence>
<dbReference type="PROSITE" id="PS50990">
    <property type="entry name" value="PEPTIDASE_C39"/>
    <property type="match status" value="1"/>
</dbReference>
<protein>
    <submittedName>
        <fullName evidence="12">Vitamin K epoxide reductase family protein</fullName>
    </submittedName>
</protein>
<dbReference type="Gene3D" id="3.90.70.10">
    <property type="entry name" value="Cysteine proteinases"/>
    <property type="match status" value="1"/>
</dbReference>
<dbReference type="InterPro" id="IPR005074">
    <property type="entry name" value="Peptidase_C39"/>
</dbReference>
<dbReference type="Gene3D" id="1.20.1440.130">
    <property type="entry name" value="VKOR domain"/>
    <property type="match status" value="1"/>
</dbReference>
<evidence type="ECO:0000256" key="6">
    <source>
        <dbReference type="ARBA" id="ARBA00023002"/>
    </source>
</evidence>
<keyword evidence="5 10" id="KW-1133">Transmembrane helix</keyword>
<reference evidence="12 13" key="1">
    <citation type="submission" date="2024-03" db="EMBL/GenBank/DDBJ databases">
        <title>Chitinophaga caseinilytica sp. nov., a casein hydrolysing bacterium isolated from forest soil.</title>
        <authorList>
            <person name="Lee D.S."/>
            <person name="Han D.M."/>
            <person name="Baek J.H."/>
            <person name="Choi D.G."/>
            <person name="Jeon J.H."/>
            <person name="Jeon C.O."/>
        </authorList>
    </citation>
    <scope>NUCLEOTIDE SEQUENCE [LARGE SCALE GENOMIC DNA]</scope>
    <source>
        <strain evidence="12 13">KACC 19118</strain>
    </source>
</reference>
<keyword evidence="8" id="KW-1015">Disulfide bond</keyword>
<dbReference type="CDD" id="cd12921">
    <property type="entry name" value="VKOR_4"/>
    <property type="match status" value="1"/>
</dbReference>
<evidence type="ECO:0000313" key="13">
    <source>
        <dbReference type="Proteomes" id="UP001449657"/>
    </source>
</evidence>
<dbReference type="EMBL" id="CP150096">
    <property type="protein sequence ID" value="WZN46867.1"/>
    <property type="molecule type" value="Genomic_DNA"/>
</dbReference>
<keyword evidence="13" id="KW-1185">Reference proteome</keyword>
<evidence type="ECO:0000256" key="7">
    <source>
        <dbReference type="ARBA" id="ARBA00023136"/>
    </source>
</evidence>
<proteinExistence type="inferred from homology"/>
<accession>A0ABZ2Z6A7</accession>
<dbReference type="Pfam" id="PF03412">
    <property type="entry name" value="Peptidase_C39"/>
    <property type="match status" value="1"/>
</dbReference>
<evidence type="ECO:0000256" key="1">
    <source>
        <dbReference type="ARBA" id="ARBA00004141"/>
    </source>
</evidence>
<feature type="transmembrane region" description="Helical" evidence="10">
    <location>
        <begin position="250"/>
        <end position="270"/>
    </location>
</feature>
<evidence type="ECO:0000256" key="8">
    <source>
        <dbReference type="ARBA" id="ARBA00023157"/>
    </source>
</evidence>
<feature type="transmembrane region" description="Helical" evidence="10">
    <location>
        <begin position="223"/>
        <end position="244"/>
    </location>
</feature>
<keyword evidence="6" id="KW-0560">Oxidoreductase</keyword>
<feature type="transmembrane region" description="Helical" evidence="10">
    <location>
        <begin position="313"/>
        <end position="333"/>
    </location>
</feature>
<dbReference type="Pfam" id="PF07884">
    <property type="entry name" value="VKOR"/>
    <property type="match status" value="1"/>
</dbReference>
<keyword evidence="4" id="KW-0874">Quinone</keyword>
<feature type="transmembrane region" description="Helical" evidence="10">
    <location>
        <begin position="168"/>
        <end position="191"/>
    </location>
</feature>
<comment type="similarity">
    <text evidence="2">Belongs to the VKOR family.</text>
</comment>
<evidence type="ECO:0000313" key="12">
    <source>
        <dbReference type="EMBL" id="WZN46867.1"/>
    </source>
</evidence>
<keyword evidence="7 10" id="KW-0472">Membrane</keyword>
<dbReference type="Proteomes" id="UP001449657">
    <property type="component" value="Chromosome"/>
</dbReference>
<evidence type="ECO:0000256" key="3">
    <source>
        <dbReference type="ARBA" id="ARBA00022692"/>
    </source>
</evidence>
<evidence type="ECO:0000256" key="5">
    <source>
        <dbReference type="ARBA" id="ARBA00022989"/>
    </source>
</evidence>
<dbReference type="Pfam" id="PF13462">
    <property type="entry name" value="Thioredoxin_4"/>
    <property type="match status" value="1"/>
</dbReference>
<name>A0ABZ2Z6A7_9BACT</name>
<dbReference type="InterPro" id="IPR012932">
    <property type="entry name" value="VKOR"/>
</dbReference>